<gene>
    <name evidence="2" type="ORF">RFI_06538</name>
</gene>
<keyword evidence="1" id="KW-1133">Transmembrane helix</keyword>
<sequence length="178" mass="20899">MRQNNNARIDRWLQQAKNQTVVFDRVSDRVSNRVSVQLEKPSIAAQIEGANADNSIIAGNNITPEIDIVPFGESNGTALQQSDQPIFHDSRGEIQSQKREHREKRDDHFSSSIRDNAAVNDLLIEDVIFEKKSNTKYQNTFFFWFFRKNLYNVVMFTNLYRKDNLLMILFIVFFHFFF</sequence>
<proteinExistence type="predicted"/>
<evidence type="ECO:0000313" key="3">
    <source>
        <dbReference type="Proteomes" id="UP000023152"/>
    </source>
</evidence>
<dbReference type="AlphaFoldDB" id="X6NXM9"/>
<keyword evidence="3" id="KW-1185">Reference proteome</keyword>
<dbReference type="EMBL" id="ASPP01005415">
    <property type="protein sequence ID" value="ETO30579.1"/>
    <property type="molecule type" value="Genomic_DNA"/>
</dbReference>
<evidence type="ECO:0000256" key="1">
    <source>
        <dbReference type="SAM" id="Phobius"/>
    </source>
</evidence>
<accession>X6NXM9</accession>
<name>X6NXM9_RETFI</name>
<evidence type="ECO:0000313" key="2">
    <source>
        <dbReference type="EMBL" id="ETO30579.1"/>
    </source>
</evidence>
<reference evidence="2 3" key="1">
    <citation type="journal article" date="2013" name="Curr. Biol.">
        <title>The Genome of the Foraminiferan Reticulomyxa filosa.</title>
        <authorList>
            <person name="Glockner G."/>
            <person name="Hulsmann N."/>
            <person name="Schleicher M."/>
            <person name="Noegel A.A."/>
            <person name="Eichinger L."/>
            <person name="Gallinger C."/>
            <person name="Pawlowski J."/>
            <person name="Sierra R."/>
            <person name="Euteneuer U."/>
            <person name="Pillet L."/>
            <person name="Moustafa A."/>
            <person name="Platzer M."/>
            <person name="Groth M."/>
            <person name="Szafranski K."/>
            <person name="Schliwa M."/>
        </authorList>
    </citation>
    <scope>NUCLEOTIDE SEQUENCE [LARGE SCALE GENOMIC DNA]</scope>
</reference>
<feature type="transmembrane region" description="Helical" evidence="1">
    <location>
        <begin position="159"/>
        <end position="177"/>
    </location>
</feature>
<keyword evidence="1" id="KW-0812">Transmembrane</keyword>
<keyword evidence="1" id="KW-0472">Membrane</keyword>
<protein>
    <submittedName>
        <fullName evidence="2">Uncharacterized protein</fullName>
    </submittedName>
</protein>
<comment type="caution">
    <text evidence="2">The sequence shown here is derived from an EMBL/GenBank/DDBJ whole genome shotgun (WGS) entry which is preliminary data.</text>
</comment>
<dbReference type="Proteomes" id="UP000023152">
    <property type="component" value="Unassembled WGS sequence"/>
</dbReference>
<organism evidence="2 3">
    <name type="scientific">Reticulomyxa filosa</name>
    <dbReference type="NCBI Taxonomy" id="46433"/>
    <lineage>
        <taxon>Eukaryota</taxon>
        <taxon>Sar</taxon>
        <taxon>Rhizaria</taxon>
        <taxon>Retaria</taxon>
        <taxon>Foraminifera</taxon>
        <taxon>Monothalamids</taxon>
        <taxon>Reticulomyxidae</taxon>
        <taxon>Reticulomyxa</taxon>
    </lineage>
</organism>